<dbReference type="AlphaFoldDB" id="A0A084GG99"/>
<comment type="caution">
    <text evidence="1">The sequence shown here is derived from an EMBL/GenBank/DDBJ whole genome shotgun (WGS) entry which is preliminary data.</text>
</comment>
<dbReference type="KEGG" id="sapo:SAPIO_CDS0669"/>
<dbReference type="EMBL" id="JOWA01000033">
    <property type="protein sequence ID" value="KEZ46361.1"/>
    <property type="molecule type" value="Genomic_DNA"/>
</dbReference>
<dbReference type="OrthoDB" id="2679825at2759"/>
<dbReference type="GeneID" id="27718821"/>
<evidence type="ECO:0000313" key="2">
    <source>
        <dbReference type="Proteomes" id="UP000028545"/>
    </source>
</evidence>
<keyword evidence="2" id="KW-1185">Reference proteome</keyword>
<evidence type="ECO:0000313" key="1">
    <source>
        <dbReference type="EMBL" id="KEZ46361.1"/>
    </source>
</evidence>
<reference evidence="1 2" key="1">
    <citation type="journal article" date="2014" name="Genome Announc.">
        <title>Draft genome sequence of the pathogenic fungus Scedosporium apiospermum.</title>
        <authorList>
            <person name="Vandeputte P."/>
            <person name="Ghamrawi S."/>
            <person name="Rechenmann M."/>
            <person name="Iltis A."/>
            <person name="Giraud S."/>
            <person name="Fleury M."/>
            <person name="Thornton C."/>
            <person name="Delhaes L."/>
            <person name="Meyer W."/>
            <person name="Papon N."/>
            <person name="Bouchara J.P."/>
        </authorList>
    </citation>
    <scope>NUCLEOTIDE SEQUENCE [LARGE SCALE GENOMIC DNA]</scope>
    <source>
        <strain evidence="1 2">IHEM 14462</strain>
    </source>
</reference>
<dbReference type="OMA" id="HDERENK"/>
<dbReference type="InterPro" id="IPR054208">
    <property type="entry name" value="DUF6914"/>
</dbReference>
<sequence length="181" mass="20455">MAMRLLSFNKDRIYVALYFNKGENAYHWALLVSPKTESSPSKATTRYHTANKLLLRGGALRSTWEYEKNAVESAPAGSEDAKPFVRILIGKLRGTKAQFEASVEKVQILQDNPEWTCRNWVKDALAQLQKDGVIDSSAKDWDKIEKESISYADRKKDEGRLGSWTGTAPTYDLVLGREIVK</sequence>
<dbReference type="RefSeq" id="XP_016646160.1">
    <property type="nucleotide sequence ID" value="XM_016783394.1"/>
</dbReference>
<organism evidence="1 2">
    <name type="scientific">Pseudallescheria apiosperma</name>
    <name type="common">Scedosporium apiospermum</name>
    <dbReference type="NCBI Taxonomy" id="563466"/>
    <lineage>
        <taxon>Eukaryota</taxon>
        <taxon>Fungi</taxon>
        <taxon>Dikarya</taxon>
        <taxon>Ascomycota</taxon>
        <taxon>Pezizomycotina</taxon>
        <taxon>Sordariomycetes</taxon>
        <taxon>Hypocreomycetidae</taxon>
        <taxon>Microascales</taxon>
        <taxon>Microascaceae</taxon>
        <taxon>Scedosporium</taxon>
    </lineage>
</organism>
<dbReference type="VEuPathDB" id="FungiDB:SAPIO_CDS0669"/>
<dbReference type="Proteomes" id="UP000028545">
    <property type="component" value="Unassembled WGS sequence"/>
</dbReference>
<accession>A0A084GG99</accession>
<gene>
    <name evidence="1" type="ORF">SAPIO_CDS0669</name>
</gene>
<protein>
    <submittedName>
        <fullName evidence="1">Uncharacterized protein</fullName>
    </submittedName>
</protein>
<name>A0A084GG99_PSEDA</name>
<proteinExistence type="predicted"/>
<dbReference type="HOGENOM" id="CLU_095770_2_0_1"/>
<dbReference type="Pfam" id="PF21858">
    <property type="entry name" value="DUF6914"/>
    <property type="match status" value="1"/>
</dbReference>